<protein>
    <submittedName>
        <fullName evidence="1">AAA family ATPase</fullName>
    </submittedName>
</protein>
<gene>
    <name evidence="1" type="ORF">DQ356_10225</name>
</gene>
<dbReference type="Pfam" id="PF13479">
    <property type="entry name" value="AAA_24"/>
    <property type="match status" value="1"/>
</dbReference>
<accession>A0A368MY17</accession>
<keyword evidence="2" id="KW-1185">Reference proteome</keyword>
<sequence length="323" mass="36165">MNLRQSERKQAKIKMALQGSAGSGKTYSSLLLAKGLTGDFSKVAVIDTENGSADLYAHLGGYGVITLTPPFTPQKYVEAITLCEKAGIEVIIMDSISHCWDYLLDYHSSLAGNSFTNWAKIKPLEKIFLEKILHSPCHIIATMRTKQDYVLNQKDGKMVPEKVGLKSVQRDGLDYEFTLVFDVDIKHFAVSSKDRTGLFMGQPEFIISEETGKMILDWCKSGSHSPLHEVKGGNKSLPAVQPEEAFEFSLQEDKRSVLSENASEKEVYEAIQCCNTVPELVALYKQFPRYQQTLRVDFDAKKSLIKHLSNPDNFSNNGKSRIQ</sequence>
<evidence type="ECO:0000313" key="1">
    <source>
        <dbReference type="EMBL" id="RCU42294.1"/>
    </source>
</evidence>
<reference evidence="1 2" key="1">
    <citation type="submission" date="2018-07" db="EMBL/GenBank/DDBJ databases">
        <title>Chryseobacterium lacus sp. nov., isolated from lake water.</title>
        <authorList>
            <person name="Li C.-M."/>
        </authorList>
    </citation>
    <scope>NUCLEOTIDE SEQUENCE [LARGE SCALE GENOMIC DNA]</scope>
    <source>
        <strain evidence="1 2">YLOS41</strain>
    </source>
</reference>
<organism evidence="1 2">
    <name type="scientific">Chryseobacterium lacus</name>
    <dbReference type="NCBI Taxonomy" id="2058346"/>
    <lineage>
        <taxon>Bacteria</taxon>
        <taxon>Pseudomonadati</taxon>
        <taxon>Bacteroidota</taxon>
        <taxon>Flavobacteriia</taxon>
        <taxon>Flavobacteriales</taxon>
        <taxon>Weeksellaceae</taxon>
        <taxon>Chryseobacterium group</taxon>
        <taxon>Chryseobacterium</taxon>
    </lineage>
</organism>
<dbReference type="OrthoDB" id="1625426at2"/>
<dbReference type="SUPFAM" id="SSF52540">
    <property type="entry name" value="P-loop containing nucleoside triphosphate hydrolases"/>
    <property type="match status" value="1"/>
</dbReference>
<dbReference type="AlphaFoldDB" id="A0A368MY17"/>
<dbReference type="RefSeq" id="WP_114304395.1">
    <property type="nucleotide sequence ID" value="NZ_QPIE01000007.1"/>
</dbReference>
<dbReference type="InterPro" id="IPR027417">
    <property type="entry name" value="P-loop_NTPase"/>
</dbReference>
<proteinExistence type="predicted"/>
<evidence type="ECO:0000313" key="2">
    <source>
        <dbReference type="Proteomes" id="UP000252172"/>
    </source>
</evidence>
<comment type="caution">
    <text evidence="1">The sequence shown here is derived from an EMBL/GenBank/DDBJ whole genome shotgun (WGS) entry which is preliminary data.</text>
</comment>
<dbReference type="Proteomes" id="UP000252172">
    <property type="component" value="Unassembled WGS sequence"/>
</dbReference>
<dbReference type="EMBL" id="QPIE01000007">
    <property type="protein sequence ID" value="RCU42294.1"/>
    <property type="molecule type" value="Genomic_DNA"/>
</dbReference>
<name>A0A368MY17_9FLAO</name>